<evidence type="ECO:0000313" key="2">
    <source>
        <dbReference type="Proteomes" id="UP000286186"/>
    </source>
</evidence>
<reference evidence="1 2" key="1">
    <citation type="submission" date="2018-08" db="EMBL/GenBank/DDBJ databases">
        <title>A genome reference for cultivated species of the human gut microbiota.</title>
        <authorList>
            <person name="Zou Y."/>
            <person name="Xue W."/>
            <person name="Luo G."/>
        </authorList>
    </citation>
    <scope>NUCLEOTIDE SEQUENCE [LARGE SCALE GENOMIC DNA]</scope>
    <source>
        <strain evidence="1 2">AM23-22</strain>
    </source>
</reference>
<sequence length="132" mass="15097">MLKKHILSKYGSKYNIQKMEMFSVNDDGRTTHETRTVEISDTDEKIVSRTKQAKKKEDSDVYMVLGSTELTKSIELSDSDERVERENNFSNTRAITALTETIEVSDPDEYVCNASTQTTFTVETSDPDEFYS</sequence>
<dbReference type="AlphaFoldDB" id="A0A414R9M3"/>
<dbReference type="Proteomes" id="UP000286186">
    <property type="component" value="Unassembled WGS sequence"/>
</dbReference>
<comment type="caution">
    <text evidence="1">The sequence shown here is derived from an EMBL/GenBank/DDBJ whole genome shotgun (WGS) entry which is preliminary data.</text>
</comment>
<evidence type="ECO:0000313" key="1">
    <source>
        <dbReference type="EMBL" id="RHF89752.1"/>
    </source>
</evidence>
<proteinExistence type="predicted"/>
<protein>
    <submittedName>
        <fullName evidence="1">Uncharacterized protein</fullName>
    </submittedName>
</protein>
<organism evidence="1 2">
    <name type="scientific">Eubacterium ventriosum</name>
    <dbReference type="NCBI Taxonomy" id="39496"/>
    <lineage>
        <taxon>Bacteria</taxon>
        <taxon>Bacillati</taxon>
        <taxon>Bacillota</taxon>
        <taxon>Clostridia</taxon>
        <taxon>Eubacteriales</taxon>
        <taxon>Eubacteriaceae</taxon>
        <taxon>Eubacterium</taxon>
    </lineage>
</organism>
<dbReference type="EMBL" id="QRHR01000003">
    <property type="protein sequence ID" value="RHF89752.1"/>
    <property type="molecule type" value="Genomic_DNA"/>
</dbReference>
<name>A0A414R9M3_9FIRM</name>
<accession>A0A414R9M3</accession>
<dbReference type="RefSeq" id="WP_118231503.1">
    <property type="nucleotide sequence ID" value="NZ_CATWJF010000012.1"/>
</dbReference>
<gene>
    <name evidence="1" type="ORF">DW652_04590</name>
</gene>